<dbReference type="InterPro" id="IPR003787">
    <property type="entry name" value="Sulphur_relay_DsrE/F-like"/>
</dbReference>
<sequence>MAQLCLVVQTGPYTYQNLDTAYGLARAALAKGHGVSLFLYIDGVVAANKNIDAPGERNIAAMLQELAAAGVRIASCGACSKFRGITDEMYIDGAEMGSLVDMADMIQEADVLINFGF</sequence>
<dbReference type="AlphaFoldDB" id="A0A0S6UED6"/>
<organism evidence="1">
    <name type="scientific">Moorella thermoacetica Y72</name>
    <dbReference type="NCBI Taxonomy" id="1325331"/>
    <lineage>
        <taxon>Bacteria</taxon>
        <taxon>Bacillati</taxon>
        <taxon>Bacillota</taxon>
        <taxon>Clostridia</taxon>
        <taxon>Neomoorellales</taxon>
        <taxon>Neomoorellaceae</taxon>
        <taxon>Neomoorella</taxon>
    </lineage>
</organism>
<evidence type="ECO:0000313" key="1">
    <source>
        <dbReference type="EMBL" id="GAF26115.1"/>
    </source>
</evidence>
<dbReference type="PANTHER" id="PTHR34874:SF1">
    <property type="entry name" value="PROTEIN YCHN"/>
    <property type="match status" value="1"/>
</dbReference>
<dbReference type="Gene3D" id="3.40.1260.10">
    <property type="entry name" value="DsrEFH-like"/>
    <property type="match status" value="1"/>
</dbReference>
<proteinExistence type="predicted"/>
<dbReference type="Pfam" id="PF02635">
    <property type="entry name" value="DsrE"/>
    <property type="match status" value="1"/>
</dbReference>
<name>A0A0S6UED6_NEOTH</name>
<dbReference type="GeneID" id="45616471"/>
<dbReference type="PANTHER" id="PTHR34874">
    <property type="entry name" value="PROTEIN YCHN"/>
    <property type="match status" value="1"/>
</dbReference>
<protein>
    <submittedName>
        <fullName evidence="1">Uncharacterized conserved protein</fullName>
    </submittedName>
</protein>
<dbReference type="EMBL" id="DF238840">
    <property type="protein sequence ID" value="GAF26115.1"/>
    <property type="molecule type" value="Genomic_DNA"/>
</dbReference>
<dbReference type="RefSeq" id="WP_011391971.1">
    <property type="nucleotide sequence ID" value="NZ_DF238840.1"/>
</dbReference>
<gene>
    <name evidence="1" type="ORF">MTY_1453</name>
</gene>
<dbReference type="Proteomes" id="UP000063718">
    <property type="component" value="Unassembled WGS sequence"/>
</dbReference>
<dbReference type="SUPFAM" id="SSF75169">
    <property type="entry name" value="DsrEFH-like"/>
    <property type="match status" value="1"/>
</dbReference>
<reference evidence="1" key="1">
    <citation type="journal article" date="2014" name="Gene">
        <title>Genome-guided analysis of transformation efficiency and carbon dioxide assimilation by Moorella thermoacetica Y72.</title>
        <authorList>
            <person name="Tsukahara K."/>
            <person name="Kita A."/>
            <person name="Nakashimada Y."/>
            <person name="Hoshino T."/>
            <person name="Murakami K."/>
        </authorList>
    </citation>
    <scope>NUCLEOTIDE SEQUENCE [LARGE SCALE GENOMIC DNA]</scope>
    <source>
        <strain evidence="1">Y72</strain>
    </source>
</reference>
<accession>A0A0S6UED6</accession>
<dbReference type="InterPro" id="IPR027396">
    <property type="entry name" value="DsrEFH-like"/>
</dbReference>
<dbReference type="GO" id="GO:0005829">
    <property type="term" value="C:cytosol"/>
    <property type="evidence" value="ECO:0007669"/>
    <property type="project" value="TreeGrafter"/>
</dbReference>